<dbReference type="EMBL" id="CH471098">
    <property type="protein sequence ID" value="EAW70000.1"/>
    <property type="molecule type" value="Genomic_DNA"/>
</dbReference>
<reference evidence="1" key="1">
    <citation type="submission" date="1999-10" db="EMBL/GenBank/DDBJ databases">
        <title>Novel human cDNA clones with function of inhibiting cancer cell growth.</title>
        <authorList>
            <person name="Gu J.R."/>
            <person name="Wan D.F."/>
            <person name="Zhao X.T."/>
            <person name="Zhou X.M."/>
            <person name="Jiang H.Q."/>
            <person name="Zhang P.P."/>
            <person name="Qin W.X."/>
            <person name="Huang Y."/>
            <person name="Qiu X.K."/>
            <person name="Qian L.F."/>
            <person name="He L.P."/>
            <person name="Li H.N."/>
            <person name="Yu Y."/>
            <person name="Yu J."/>
            <person name="Han L.H."/>
        </authorList>
    </citation>
    <scope>NUCLEOTIDE SEQUENCE</scope>
</reference>
<evidence type="ECO:0000313" key="2">
    <source>
        <dbReference type="EMBL" id="EAW70000.1"/>
    </source>
</evidence>
<organism evidence="1">
    <name type="scientific">Homo sapiens</name>
    <name type="common">Human</name>
    <dbReference type="NCBI Taxonomy" id="9606"/>
    <lineage>
        <taxon>Eukaryota</taxon>
        <taxon>Metazoa</taxon>
        <taxon>Chordata</taxon>
        <taxon>Craniata</taxon>
        <taxon>Vertebrata</taxon>
        <taxon>Euteleostomi</taxon>
        <taxon>Mammalia</taxon>
        <taxon>Eutheria</taxon>
        <taxon>Euarchontoglires</taxon>
        <taxon>Primates</taxon>
        <taxon>Haplorrhini</taxon>
        <taxon>Catarrhini</taxon>
        <taxon>Hominidae</taxon>
        <taxon>Homo</taxon>
    </lineage>
</organism>
<dbReference type="EMBL" id="AF193050">
    <property type="protein sequence ID" value="AAG22478.1"/>
    <property type="molecule type" value="mRNA"/>
</dbReference>
<dbReference type="HOGENOM" id="CLU_1481491_0_0_1"/>
<reference evidence="2" key="3">
    <citation type="submission" date="2005-07" db="EMBL/GenBank/DDBJ databases">
        <authorList>
            <person name="Mural R.J."/>
            <person name="Istrail S."/>
            <person name="Sutton G."/>
            <person name="Florea L."/>
            <person name="Halpern A.L."/>
            <person name="Mobarry C.M."/>
            <person name="Lippert R."/>
            <person name="Walenz B."/>
            <person name="Shatkay H."/>
            <person name="Dew I."/>
            <person name="Miller J.R."/>
            <person name="Flanigan M.J."/>
            <person name="Edwards N.J."/>
            <person name="Bolanos R."/>
            <person name="Fasulo D."/>
            <person name="Halldorsson B.V."/>
            <person name="Hannenhalli S."/>
            <person name="Turner R."/>
            <person name="Yooseph S."/>
            <person name="Lu F."/>
            <person name="Nusskern D.R."/>
            <person name="Shue B.C."/>
            <person name="Zheng X.H."/>
            <person name="Zhong F."/>
            <person name="Delcher A.L."/>
            <person name="Huson D.H."/>
            <person name="Kravitz S.A."/>
            <person name="Mouchard L."/>
            <person name="Reinert K."/>
            <person name="Remington K.A."/>
            <person name="Clark A.G."/>
            <person name="Waterman M.S."/>
            <person name="Eichler E.E."/>
            <person name="Adams M.D."/>
            <person name="Hunkapiller M.W."/>
            <person name="Myers E.W."/>
            <person name="Venter J.C."/>
        </authorList>
    </citation>
    <scope>NUCLEOTIDE SEQUENCE</scope>
</reference>
<evidence type="ECO:0000313" key="1">
    <source>
        <dbReference type="EMBL" id="AAG22478.1"/>
    </source>
</evidence>
<accession>Q8WYG7</accession>
<dbReference type="UCSC" id="uc057qmm.1">
    <property type="organism name" value="human"/>
</dbReference>
<dbReference type="AlphaFoldDB" id="Q8WYG7"/>
<protein>
    <submittedName>
        <fullName evidence="2">HCG1985569</fullName>
    </submittedName>
</protein>
<gene>
    <name evidence="1" type="primary">PP2672</name>
    <name evidence="2" type="ORF">hCG_1985569</name>
</gene>
<sequence length="182" mass="20181">MKSSEELQCLKQMEEELLFLKAGQGSQRARLTPPLPRALQGNFGAPALCGIWFAEHLHPAVGMPPNYNSSMLSLSPERTILSGGWSGKQTQQPVPPLRTLLLRSPFSLHKSSQPGSPKASQRIHPLFHSIPRSQLHSVLLGLPLLFIQTRPSPPAQYGAQMPLRYICFGPNIFWGSKKPQKE</sequence>
<proteinExistence type="evidence at transcript level"/>
<name>Q8WYG7_HUMAN</name>
<reference evidence="2" key="2">
    <citation type="journal article" date="2001" name="Science">
        <title>The sequence of the human genome.</title>
        <authorList>
            <person name="Venter J.C."/>
            <person name="Adams M.D."/>
            <person name="Myers E.W."/>
            <person name="Li P.W."/>
            <person name="Mural R.J."/>
            <person name="Sutton G.G."/>
            <person name="Smith H.O."/>
            <person name="Yandell M."/>
            <person name="Evans C.A."/>
            <person name="Holt R.A."/>
            <person name="Gocayne J.D."/>
            <person name="Amanatides P."/>
            <person name="Ballew R.M."/>
            <person name="Huson D.H."/>
            <person name="Wortman J.R."/>
            <person name="Zhang Q."/>
            <person name="Kodira C.D."/>
            <person name="Zheng X.H."/>
            <person name="Chen L."/>
            <person name="Skupski M."/>
            <person name="Subramanian G."/>
            <person name="Thomas P.D."/>
            <person name="Zhang J."/>
            <person name="Gabor Miklos G.L."/>
            <person name="Nelson C."/>
            <person name="Broder S."/>
            <person name="Clark A.G."/>
            <person name="Nadeau J."/>
            <person name="McKusick V.A."/>
            <person name="Zinder N."/>
            <person name="Levine A.J."/>
            <person name="Roberts R.J."/>
            <person name="Simon M."/>
            <person name="Slayman C."/>
            <person name="Hunkapiller M."/>
            <person name="Bolanos R."/>
            <person name="Delcher A."/>
            <person name="Dew I."/>
            <person name="Fasulo D."/>
            <person name="Flanigan M."/>
            <person name="Florea L."/>
            <person name="Halpern A."/>
            <person name="Hannenhalli S."/>
            <person name="Kravitz S."/>
            <person name="Levy S."/>
            <person name="Mobarry C."/>
            <person name="Reinert K."/>
            <person name="Remington K."/>
            <person name="Abu-Threideh J."/>
            <person name="Beasley E."/>
            <person name="Biddick K."/>
            <person name="Bonazzi V."/>
            <person name="Brandon R."/>
            <person name="Cargill M."/>
            <person name="Chandramouliswaran I."/>
            <person name="Charlab R."/>
            <person name="Chaturvedi K."/>
            <person name="Deng Z."/>
            <person name="Di Francesco V."/>
            <person name="Dunn P."/>
            <person name="Eilbeck K."/>
            <person name="Evangelista C."/>
            <person name="Gabrielian A.E."/>
            <person name="Gan W."/>
            <person name="Ge W."/>
            <person name="Gong F."/>
            <person name="Gu Z."/>
            <person name="Guan P."/>
            <person name="Heiman T.J."/>
            <person name="Higgins M.E."/>
            <person name="Ji R.R."/>
            <person name="Ke Z."/>
            <person name="Ketchum K.A."/>
            <person name="Lai Z."/>
            <person name="Lei Y."/>
            <person name="Li Z."/>
            <person name="Li J."/>
            <person name="Liang Y."/>
            <person name="Lin X."/>
            <person name="Lu F."/>
            <person name="Merkulov G.V."/>
            <person name="Milshina N."/>
            <person name="Moore H.M."/>
            <person name="Naik A.K."/>
            <person name="Narayan V.A."/>
            <person name="Neelam B."/>
            <person name="Nusskern D."/>
            <person name="Rusch D.B."/>
            <person name="Salzberg S."/>
            <person name="Shao W."/>
            <person name="Shue B."/>
            <person name="Sun J."/>
            <person name="Wang Z."/>
            <person name="Wang A."/>
            <person name="Wang X."/>
            <person name="Wang J."/>
            <person name="Wei M."/>
            <person name="Wides R."/>
            <person name="Xiao C."/>
            <person name="Yan C."/>
            <person name="Yao A."/>
            <person name="Ye J."/>
            <person name="Zhan M."/>
            <person name="Zhang W."/>
            <person name="Zhang H."/>
            <person name="Zhao Q."/>
            <person name="Zheng L."/>
            <person name="Zhong F."/>
            <person name="Zhong W."/>
            <person name="Zhu S."/>
            <person name="Zhao S."/>
            <person name="Gilbert D."/>
            <person name="Baumhueter S."/>
            <person name="Spier G."/>
            <person name="Carter C."/>
            <person name="Cravchik A."/>
            <person name="Woodage T."/>
            <person name="Ali F."/>
            <person name="An H."/>
            <person name="Awe A."/>
            <person name="Baldwin D."/>
            <person name="Baden H."/>
            <person name="Barnstead M."/>
            <person name="Barrow I."/>
            <person name="Beeson K."/>
            <person name="Busam D."/>
            <person name="Carver A."/>
            <person name="Center A."/>
            <person name="Cheng M.L."/>
            <person name="Curry L."/>
            <person name="Danaher S."/>
            <person name="Davenport L."/>
            <person name="Desilets R."/>
            <person name="Dietz S."/>
            <person name="Dodson K."/>
            <person name="Doup L."/>
            <person name="Ferriera S."/>
            <person name="Garg N."/>
            <person name="Gluecksmann A."/>
            <person name="Hart B."/>
            <person name="Haynes J."/>
            <person name="Haynes C."/>
            <person name="Heiner C."/>
            <person name="Hladun S."/>
            <person name="Hostin D."/>
            <person name="Houck J."/>
            <person name="Howland T."/>
            <person name="Ibegwam C."/>
            <person name="Johnson J."/>
            <person name="Kalush F."/>
            <person name="Kline L."/>
            <person name="Koduru S."/>
            <person name="Love A."/>
            <person name="Mann F."/>
            <person name="May D."/>
            <person name="McCawley S."/>
            <person name="McIntosh T."/>
            <person name="McMullen I."/>
            <person name="Moy M."/>
            <person name="Moy L."/>
            <person name="Murphy B."/>
            <person name="Nelson K."/>
            <person name="Pfannkoch C."/>
            <person name="Pratts E."/>
            <person name="Puri V."/>
            <person name="Qureshi H."/>
            <person name="Reardon M."/>
            <person name="Rodriguez R."/>
            <person name="Rogers Y.H."/>
            <person name="Romblad D."/>
            <person name="Ruhfel B."/>
            <person name="Scott R."/>
            <person name="Sitter C."/>
            <person name="Smallwood M."/>
            <person name="Stewart E."/>
            <person name="Strong R."/>
            <person name="Suh E."/>
            <person name="Thomas R."/>
            <person name="Tint N.N."/>
            <person name="Tse S."/>
            <person name="Vech C."/>
            <person name="Wang G."/>
            <person name="Wetter J."/>
            <person name="Williams S."/>
            <person name="Williams M."/>
            <person name="Windsor S."/>
            <person name="Winn-Deen E."/>
            <person name="Wolfe K."/>
            <person name="Zaveri J."/>
            <person name="Zaveri K."/>
            <person name="Abril J.F."/>
            <person name="Guigo R."/>
            <person name="Campbell M.J."/>
            <person name="Sjolander K.V."/>
            <person name="Karlak B."/>
            <person name="Kejariwal A."/>
            <person name="Mi H."/>
            <person name="Lazareva B."/>
            <person name="Hatton T."/>
            <person name="Narechania A."/>
            <person name="Diemer K."/>
            <person name="Muruganujan A."/>
            <person name="Guo N."/>
            <person name="Sato S."/>
            <person name="Bafna V."/>
            <person name="Istrail S."/>
            <person name="Lippert R."/>
            <person name="Schwartz R."/>
            <person name="Walenz B."/>
            <person name="Yooseph S."/>
            <person name="Allen D."/>
            <person name="Basu A."/>
            <person name="Baxendale J."/>
            <person name="Blick L."/>
            <person name="Caminha M."/>
            <person name="Carnes-Stine J."/>
            <person name="Caulk P."/>
            <person name="Chiang Y.H."/>
            <person name="Coyne M."/>
            <person name="Dahlke C."/>
            <person name="Mays A."/>
            <person name="Dombroski M."/>
            <person name="Donnelly M."/>
            <person name="Ely D."/>
            <person name="Esparham S."/>
            <person name="Fosler C."/>
            <person name="Gire H."/>
            <person name="Glanowski S."/>
            <person name="Glasser K."/>
            <person name="Glodek A."/>
            <person name="Gorokhov M."/>
            <person name="Graham K."/>
            <person name="Gropman B."/>
            <person name="Harris M."/>
            <person name="Heil J."/>
            <person name="Henderson S."/>
            <person name="Hoover J."/>
            <person name="Jennings D."/>
            <person name="Jordan C."/>
            <person name="Jordan J."/>
            <person name="Kasha J."/>
            <person name="Kagan L."/>
            <person name="Kraft C."/>
            <person name="Levitsky A."/>
            <person name="Lewis M."/>
            <person name="Liu X."/>
            <person name="Lopez J."/>
            <person name="Ma D."/>
            <person name="Majoros W."/>
            <person name="McDaniel J."/>
            <person name="Murphy S."/>
            <person name="Newman M."/>
            <person name="Nguyen T."/>
            <person name="Nguyen N."/>
            <person name="Nodell M."/>
            <person name="Pan S."/>
            <person name="Peck J."/>
            <person name="Peterson M."/>
            <person name="Rowe W."/>
            <person name="Sanders R."/>
            <person name="Scott J."/>
            <person name="Simpson M."/>
            <person name="Smith T."/>
            <person name="Sprague A."/>
            <person name="Stockwell T."/>
            <person name="Turner R."/>
            <person name="Venter E."/>
            <person name="Wang M."/>
            <person name="Wen M."/>
            <person name="Wu D."/>
            <person name="Wu M."/>
            <person name="Xia A."/>
            <person name="Zandieh A."/>
            <person name="Zhu X."/>
        </authorList>
    </citation>
    <scope>NUCLEOTIDE SEQUENCE</scope>
</reference>